<organism evidence="2 3">
    <name type="scientific">Lecanosticta acicola</name>
    <dbReference type="NCBI Taxonomy" id="111012"/>
    <lineage>
        <taxon>Eukaryota</taxon>
        <taxon>Fungi</taxon>
        <taxon>Dikarya</taxon>
        <taxon>Ascomycota</taxon>
        <taxon>Pezizomycotina</taxon>
        <taxon>Dothideomycetes</taxon>
        <taxon>Dothideomycetidae</taxon>
        <taxon>Mycosphaerellales</taxon>
        <taxon>Mycosphaerellaceae</taxon>
        <taxon>Lecanosticta</taxon>
    </lineage>
</organism>
<sequence length="192" mass="21128">MNRRRNGQPRPGRDNSRGGRRANDSRPNYHSVPTIQQVIVGAPVSIVLKQDQPTGREVQGIVQDLLTRGDHPRGIKVRLQDGRVGRVQRMGDSSTMTSNANTTTSLRSQEVLPPRMRNQRTDKFDEHHEDDSQGLPPRTLADFLPESEGEPGPGDAHLGNVTFSTATAKCPICGLFEGDEIAVSRHVEGHLT</sequence>
<dbReference type="EMBL" id="CAVMBE010000032">
    <property type="protein sequence ID" value="CAK4028800.1"/>
    <property type="molecule type" value="Genomic_DNA"/>
</dbReference>
<evidence type="ECO:0008006" key="4">
    <source>
        <dbReference type="Google" id="ProtNLM"/>
    </source>
</evidence>
<reference evidence="2" key="1">
    <citation type="submission" date="2023-11" db="EMBL/GenBank/DDBJ databases">
        <authorList>
            <person name="Alioto T."/>
            <person name="Alioto T."/>
            <person name="Gomez Garrido J."/>
        </authorList>
    </citation>
    <scope>NUCLEOTIDE SEQUENCE</scope>
</reference>
<dbReference type="PANTHER" id="PTHR40069">
    <property type="entry name" value="YWBE PROTEIN"/>
    <property type="match status" value="1"/>
</dbReference>
<evidence type="ECO:0000313" key="2">
    <source>
        <dbReference type="EMBL" id="CAK4028800.1"/>
    </source>
</evidence>
<dbReference type="PANTHER" id="PTHR40069:SF1">
    <property type="entry name" value="YWBE PROTEIN"/>
    <property type="match status" value="1"/>
</dbReference>
<dbReference type="InterPro" id="IPR019240">
    <property type="entry name" value="DUF2196"/>
</dbReference>
<comment type="caution">
    <text evidence="2">The sequence shown here is derived from an EMBL/GenBank/DDBJ whole genome shotgun (WGS) entry which is preliminary data.</text>
</comment>
<proteinExistence type="predicted"/>
<gene>
    <name evidence="2" type="ORF">LECACI_7A005188</name>
</gene>
<dbReference type="Pfam" id="PF09962">
    <property type="entry name" value="DUF2196"/>
    <property type="match status" value="1"/>
</dbReference>
<evidence type="ECO:0000256" key="1">
    <source>
        <dbReference type="SAM" id="MobiDB-lite"/>
    </source>
</evidence>
<dbReference type="NCBIfam" id="TIGR03833">
    <property type="entry name" value="YwbE family protein"/>
    <property type="match status" value="1"/>
</dbReference>
<dbReference type="Proteomes" id="UP001296104">
    <property type="component" value="Unassembled WGS sequence"/>
</dbReference>
<keyword evidence="3" id="KW-1185">Reference proteome</keyword>
<evidence type="ECO:0000313" key="3">
    <source>
        <dbReference type="Proteomes" id="UP001296104"/>
    </source>
</evidence>
<dbReference type="AlphaFoldDB" id="A0AAI8YZW6"/>
<name>A0AAI8YZW6_9PEZI</name>
<protein>
    <recommendedName>
        <fullName evidence="4">UBZ4-type domain-containing protein</fullName>
    </recommendedName>
</protein>
<accession>A0AAI8YZW6</accession>
<feature type="region of interest" description="Disordered" evidence="1">
    <location>
        <begin position="124"/>
        <end position="156"/>
    </location>
</feature>
<feature type="region of interest" description="Disordered" evidence="1">
    <location>
        <begin position="1"/>
        <end position="33"/>
    </location>
</feature>
<feature type="compositionally biased region" description="Basic and acidic residues" evidence="1">
    <location>
        <begin position="11"/>
        <end position="24"/>
    </location>
</feature>